<keyword evidence="2" id="KW-1133">Transmembrane helix</keyword>
<evidence type="ECO:0000259" key="3">
    <source>
        <dbReference type="Pfam" id="PF20152"/>
    </source>
</evidence>
<dbReference type="Pfam" id="PF20152">
    <property type="entry name" value="DUF6534"/>
    <property type="match status" value="1"/>
</dbReference>
<dbReference type="PANTHER" id="PTHR40465:SF1">
    <property type="entry name" value="DUF6534 DOMAIN-CONTAINING PROTEIN"/>
    <property type="match status" value="1"/>
</dbReference>
<feature type="transmembrane region" description="Helical" evidence="2">
    <location>
        <begin position="237"/>
        <end position="258"/>
    </location>
</feature>
<gene>
    <name evidence="4" type="ORF">MCHLO_06027</name>
</gene>
<evidence type="ECO:0000313" key="5">
    <source>
        <dbReference type="Proteomes" id="UP000815677"/>
    </source>
</evidence>
<dbReference type="InterPro" id="IPR045339">
    <property type="entry name" value="DUF6534"/>
</dbReference>
<feature type="transmembrane region" description="Helical" evidence="2">
    <location>
        <begin position="123"/>
        <end position="143"/>
    </location>
</feature>
<keyword evidence="2" id="KW-0472">Membrane</keyword>
<evidence type="ECO:0000256" key="2">
    <source>
        <dbReference type="SAM" id="Phobius"/>
    </source>
</evidence>
<feature type="region of interest" description="Disordered" evidence="1">
    <location>
        <begin position="322"/>
        <end position="353"/>
    </location>
</feature>
<keyword evidence="2" id="KW-0812">Transmembrane</keyword>
<feature type="transmembrane region" description="Helical" evidence="2">
    <location>
        <begin position="214"/>
        <end position="231"/>
    </location>
</feature>
<feature type="transmembrane region" description="Helical" evidence="2">
    <location>
        <begin position="163"/>
        <end position="187"/>
    </location>
</feature>
<evidence type="ECO:0000313" key="4">
    <source>
        <dbReference type="EMBL" id="GAT48645.1"/>
    </source>
</evidence>
<proteinExistence type="predicted"/>
<dbReference type="EMBL" id="DF844795">
    <property type="protein sequence ID" value="GAT48645.1"/>
    <property type="molecule type" value="Genomic_DNA"/>
</dbReference>
<accession>A0ABQ0LCA3</accession>
<feature type="transmembrane region" description="Helical" evidence="2">
    <location>
        <begin position="91"/>
        <end position="111"/>
    </location>
</feature>
<dbReference type="PANTHER" id="PTHR40465">
    <property type="entry name" value="CHROMOSOME 1, WHOLE GENOME SHOTGUN SEQUENCE"/>
    <property type="match status" value="1"/>
</dbReference>
<protein>
    <recommendedName>
        <fullName evidence="3">DUF6534 domain-containing protein</fullName>
    </recommendedName>
</protein>
<evidence type="ECO:0000256" key="1">
    <source>
        <dbReference type="SAM" id="MobiDB-lite"/>
    </source>
</evidence>
<feature type="transmembrane region" description="Helical" evidence="2">
    <location>
        <begin position="12"/>
        <end position="29"/>
    </location>
</feature>
<feature type="domain" description="DUF6534" evidence="3">
    <location>
        <begin position="173"/>
        <end position="263"/>
    </location>
</feature>
<dbReference type="Proteomes" id="UP000815677">
    <property type="component" value="Unassembled WGS sequence"/>
</dbReference>
<feature type="transmembrane region" description="Helical" evidence="2">
    <location>
        <begin position="50"/>
        <end position="71"/>
    </location>
</feature>
<sequence>MSDDLDWNINASLGVVEIGAILSTWLFGVNTSQAYTYYQDYPHDRGIFKAMVLITWLLQLGHVTLTWNAVYDLTITYASDPTRIFFQPPLTLYYTFLFSTCTTTITNSFFAYRVRVFSRKWTIPVVAWFFSFLGLLTSAGILAVLTKYRDDGALVYLQTRYRWLMIVLLVFGVVAEGMVTGALVYYLREVRQVTLERTRAVADELVKWSMRKSFLGAGLATLALLIVLFLARKPTDLSWMIFYLVQSPLYSISAVVHLNARRRIAPDTNNYIDVVNGYDASLSAMHANSNFARSHTSNTGAQPQAIVIQMTRRVVQNSHVLGHDGDLEAEDHDARDTVDDDVERKKSGVENQV</sequence>
<name>A0ABQ0LCA3_MYCCL</name>
<organism evidence="4 5">
    <name type="scientific">Mycena chlorophos</name>
    <name type="common">Agaric fungus</name>
    <name type="synonym">Agaricus chlorophos</name>
    <dbReference type="NCBI Taxonomy" id="658473"/>
    <lineage>
        <taxon>Eukaryota</taxon>
        <taxon>Fungi</taxon>
        <taxon>Dikarya</taxon>
        <taxon>Basidiomycota</taxon>
        <taxon>Agaricomycotina</taxon>
        <taxon>Agaricomycetes</taxon>
        <taxon>Agaricomycetidae</taxon>
        <taxon>Agaricales</taxon>
        <taxon>Marasmiineae</taxon>
        <taxon>Mycenaceae</taxon>
        <taxon>Mycena</taxon>
    </lineage>
</organism>
<reference evidence="4" key="1">
    <citation type="submission" date="2014-09" db="EMBL/GenBank/DDBJ databases">
        <title>Genome sequence of the luminous mushroom Mycena chlorophos for searching fungal bioluminescence genes.</title>
        <authorList>
            <person name="Tanaka Y."/>
            <person name="Kasuga D."/>
            <person name="Oba Y."/>
            <person name="Hase S."/>
            <person name="Sato K."/>
            <person name="Oba Y."/>
            <person name="Sakakibara Y."/>
        </authorList>
    </citation>
    <scope>NUCLEOTIDE SEQUENCE</scope>
</reference>
<keyword evidence="5" id="KW-1185">Reference proteome</keyword>